<proteinExistence type="predicted"/>
<feature type="transmembrane region" description="Helical" evidence="6">
    <location>
        <begin position="717"/>
        <end position="737"/>
    </location>
</feature>
<keyword evidence="3 6" id="KW-0812">Transmembrane</keyword>
<dbReference type="SUPFAM" id="SSF69593">
    <property type="entry name" value="Glycerol-3-phosphate (1)-acyltransferase"/>
    <property type="match status" value="1"/>
</dbReference>
<comment type="subcellular location">
    <subcellularLocation>
        <location evidence="1">Cell membrane</location>
        <topology evidence="1">Multi-pass membrane protein</topology>
    </subcellularLocation>
</comment>
<evidence type="ECO:0000256" key="3">
    <source>
        <dbReference type="ARBA" id="ARBA00022692"/>
    </source>
</evidence>
<feature type="transmembrane region" description="Helical" evidence="6">
    <location>
        <begin position="274"/>
        <end position="292"/>
    </location>
</feature>
<keyword evidence="8" id="KW-0808">Transferase</keyword>
<dbReference type="GO" id="GO:0016746">
    <property type="term" value="F:acyltransferase activity"/>
    <property type="evidence" value="ECO:0007669"/>
    <property type="project" value="InterPro"/>
</dbReference>
<feature type="transmembrane region" description="Helical" evidence="6">
    <location>
        <begin position="826"/>
        <end position="855"/>
    </location>
</feature>
<sequence>MSLGKILVALYSGFKKSRWLLFILLSLLTVSMAITSLNIRFTEDPLQLFPTEGESAGSAKAFSRLKAKDKIIALIKFRDTSAFISPDFLADAADSLNLEIIPLIERGAIEPMQKSAYEGESEFINYIYNNLPLFLEESDYKRIDDNIESERVLEKLQNSLAIINSPAGTAVSGMISRDPLSLGTHLIAKLDSLRMGVSYNNYRDYIFSENWYSLFFIITPSAESSDSGNNDYLVSQLEAAEIKIEAEFPELDVMLSGAPFASVYNARIIKRDTLATSLIALIIIGLLFWISFRNPGTLAILIAPALFGALFAISIMALRGEPVSAIAIGAGATVMGIALSYSIHVISHLKHVKTIEQLIDELAYPLTVGGFTTIGAFVGLLFTNSVLLQDFGLFSALTLTGTTLFSLIFLPHFIKVNNEERETRLYRAIVKITSFKYEKVIWLRWLIAAMAVAGIFLASGVKFDSDFSNLGYEPESLSKAQKSFSVDFGGGDARVFLLSSSGSLKNAAESYYIDNLILDSLRNSGQSLRSASLSWLLPPESIQTERIGRWNKFWDDGKAQRLKTDLVQNGEEIGFSSDAFDSFISILEKEYTPVDYSGGIESLPHFFKEWAEERDGLYTFLTQLHSEDVQKEKLYEELLEETSFGILDRAHFSSVWAITIKEDFNIILLISSLLVFLTLLISYGRVELALMAFLPMAVSWVIILGLMNVFSIEFNIFNILLATFIFGIGDDFSIFVLDGLSAEYQGREGALESHKSAIFFSTFTVLAGVGSMAFATHPALRSIALVSIVGISAVWLVAYTIQPLVYRFFITSPASRGLHPYTFSGVLQMLLTFSAFATGCLFAAAFIPILTLLPVNHSKRVLLFRKILRVLVFFPVKLSPTVRIFRENPFNEDFNRPAVIVANHQSFIDILMLLSLHPKIIMMTNKWVWNSPVFGHIVRFAGFLYHKDGVENHIEYIKPKISEGYSLLVFPEGTRSADMEIHRFHKGAFKIAEELSLDIIPIIIYGNGNLVSKRQPFYVKRGVIGYKILERISYQDVRFGLDYRERSKSVVALMRKEYRDLRSVNDAPSNLFFMQKIMSGYIYKGPVTEWYLRIKMRMENYYKPFHTIIPAEAVVTDIGCGYGPLCFMLGLLSPDRVVNGIDYDSEKIEMAKSSWISGGNINFTCADALTCNLPLSDVIVINDVLHYLLPEQQESLIIRSVNSLKPGGFIILRDGDSERERDHRITKLTEWFSIKILKFNKASHSPCFTSGSKIREISSRLNCVVEETRNDNLTSNTIFTIRPKNTSYE</sequence>
<evidence type="ECO:0000256" key="1">
    <source>
        <dbReference type="ARBA" id="ARBA00004651"/>
    </source>
</evidence>
<feature type="transmembrane region" description="Helical" evidence="6">
    <location>
        <begin position="325"/>
        <end position="343"/>
    </location>
</feature>
<feature type="domain" description="Phospholipid/glycerol acyltransferase" evidence="7">
    <location>
        <begin position="898"/>
        <end position="1007"/>
    </location>
</feature>
<dbReference type="Gene3D" id="3.40.50.150">
    <property type="entry name" value="Vaccinia Virus protein VP39"/>
    <property type="match status" value="1"/>
</dbReference>
<dbReference type="PANTHER" id="PTHR33406:SF13">
    <property type="entry name" value="MEMBRANE PROTEIN YDFJ"/>
    <property type="match status" value="1"/>
</dbReference>
<dbReference type="Pfam" id="PF13649">
    <property type="entry name" value="Methyltransf_25"/>
    <property type="match status" value="1"/>
</dbReference>
<dbReference type="GO" id="GO:0005886">
    <property type="term" value="C:plasma membrane"/>
    <property type="evidence" value="ECO:0007669"/>
    <property type="project" value="UniProtKB-SubCell"/>
</dbReference>
<dbReference type="InterPro" id="IPR041698">
    <property type="entry name" value="Methyltransf_25"/>
</dbReference>
<dbReference type="CDD" id="cd02440">
    <property type="entry name" value="AdoMet_MTases"/>
    <property type="match status" value="1"/>
</dbReference>
<feature type="transmembrane region" description="Helical" evidence="6">
    <location>
        <begin position="298"/>
        <end position="318"/>
    </location>
</feature>
<evidence type="ECO:0000256" key="4">
    <source>
        <dbReference type="ARBA" id="ARBA00022989"/>
    </source>
</evidence>
<dbReference type="EC" id="2.1.1.144" evidence="8"/>
<organism evidence="8">
    <name type="scientific">bioreactor metagenome</name>
    <dbReference type="NCBI Taxonomy" id="1076179"/>
    <lineage>
        <taxon>unclassified sequences</taxon>
        <taxon>metagenomes</taxon>
        <taxon>ecological metagenomes</taxon>
    </lineage>
</organism>
<dbReference type="SMART" id="SM00563">
    <property type="entry name" value="PlsC"/>
    <property type="match status" value="1"/>
</dbReference>
<protein>
    <submittedName>
        <fullName evidence="8">Trans-aconitate 2-methyltransferase</fullName>
        <ecNumber evidence="8">2.1.1.144</ecNumber>
    </submittedName>
</protein>
<dbReference type="PANTHER" id="PTHR33406">
    <property type="entry name" value="MEMBRANE PROTEIN MJ1562-RELATED"/>
    <property type="match status" value="1"/>
</dbReference>
<accession>A0A644ULR3</accession>
<dbReference type="InterPro" id="IPR002123">
    <property type="entry name" value="Plipid/glycerol_acylTrfase"/>
</dbReference>
<feature type="transmembrane region" description="Helical" evidence="6">
    <location>
        <begin position="20"/>
        <end position="39"/>
    </location>
</feature>
<dbReference type="Gene3D" id="1.20.1640.10">
    <property type="entry name" value="Multidrug efflux transporter AcrB transmembrane domain"/>
    <property type="match status" value="2"/>
</dbReference>
<dbReference type="InterPro" id="IPR004869">
    <property type="entry name" value="MMPL_dom"/>
</dbReference>
<evidence type="ECO:0000256" key="6">
    <source>
        <dbReference type="SAM" id="Phobius"/>
    </source>
</evidence>
<reference evidence="8" key="1">
    <citation type="submission" date="2019-08" db="EMBL/GenBank/DDBJ databases">
        <authorList>
            <person name="Kucharzyk K."/>
            <person name="Murdoch R.W."/>
            <person name="Higgins S."/>
            <person name="Loffler F."/>
        </authorList>
    </citation>
    <scope>NUCLEOTIDE SEQUENCE</scope>
</reference>
<feature type="transmembrane region" description="Helical" evidence="6">
    <location>
        <begin position="867"/>
        <end position="885"/>
    </location>
</feature>
<name>A0A644ULR3_9ZZZZ</name>
<dbReference type="SUPFAM" id="SSF53335">
    <property type="entry name" value="S-adenosyl-L-methionine-dependent methyltransferases"/>
    <property type="match status" value="1"/>
</dbReference>
<evidence type="ECO:0000256" key="5">
    <source>
        <dbReference type="ARBA" id="ARBA00023136"/>
    </source>
</evidence>
<evidence type="ECO:0000259" key="7">
    <source>
        <dbReference type="SMART" id="SM00563"/>
    </source>
</evidence>
<dbReference type="InterPro" id="IPR050545">
    <property type="entry name" value="Mycobact_MmpL"/>
</dbReference>
<dbReference type="InterPro" id="IPR029063">
    <property type="entry name" value="SAM-dependent_MTases_sf"/>
</dbReference>
<keyword evidence="5 6" id="KW-0472">Membrane</keyword>
<feature type="transmembrane region" description="Helical" evidence="6">
    <location>
        <begin position="757"/>
        <end position="776"/>
    </location>
</feature>
<dbReference type="CDD" id="cd07989">
    <property type="entry name" value="LPLAT_AGPAT-like"/>
    <property type="match status" value="1"/>
</dbReference>
<evidence type="ECO:0000313" key="8">
    <source>
        <dbReference type="EMBL" id="MPL79900.1"/>
    </source>
</evidence>
<gene>
    <name evidence="8" type="primary">tam_5</name>
    <name evidence="8" type="ORF">SDC9_25787</name>
</gene>
<dbReference type="GO" id="GO:0032259">
    <property type="term" value="P:methylation"/>
    <property type="evidence" value="ECO:0007669"/>
    <property type="project" value="UniProtKB-KW"/>
</dbReference>
<dbReference type="EMBL" id="VSSQ01000131">
    <property type="protein sequence ID" value="MPL79900.1"/>
    <property type="molecule type" value="Genomic_DNA"/>
</dbReference>
<feature type="transmembrane region" description="Helical" evidence="6">
    <location>
        <begin position="441"/>
        <end position="461"/>
    </location>
</feature>
<keyword evidence="4 6" id="KW-1133">Transmembrane helix</keyword>
<dbReference type="Pfam" id="PF01553">
    <property type="entry name" value="Acyltransferase"/>
    <property type="match status" value="1"/>
</dbReference>
<keyword evidence="8" id="KW-0489">Methyltransferase</keyword>
<dbReference type="SUPFAM" id="SSF82866">
    <property type="entry name" value="Multidrug efflux transporter AcrB transmembrane domain"/>
    <property type="match status" value="2"/>
</dbReference>
<evidence type="ECO:0000256" key="2">
    <source>
        <dbReference type="ARBA" id="ARBA00022475"/>
    </source>
</evidence>
<keyword evidence="2" id="KW-1003">Cell membrane</keyword>
<dbReference type="GO" id="GO:0030798">
    <property type="term" value="F:trans-aconitate 2-methyltransferase activity"/>
    <property type="evidence" value="ECO:0007669"/>
    <property type="project" value="UniProtKB-EC"/>
</dbReference>
<comment type="caution">
    <text evidence="8">The sequence shown here is derived from an EMBL/GenBank/DDBJ whole genome shotgun (WGS) entry which is preliminary data.</text>
</comment>
<feature type="transmembrane region" description="Helical" evidence="6">
    <location>
        <begin position="394"/>
        <end position="414"/>
    </location>
</feature>
<feature type="transmembrane region" description="Helical" evidence="6">
    <location>
        <begin position="783"/>
        <end position="806"/>
    </location>
</feature>
<feature type="transmembrane region" description="Helical" evidence="6">
    <location>
        <begin position="363"/>
        <end position="382"/>
    </location>
</feature>
<feature type="transmembrane region" description="Helical" evidence="6">
    <location>
        <begin position="664"/>
        <end position="683"/>
    </location>
</feature>
<dbReference type="Pfam" id="PF03176">
    <property type="entry name" value="MMPL"/>
    <property type="match status" value="1"/>
</dbReference>
<feature type="transmembrane region" description="Helical" evidence="6">
    <location>
        <begin position="689"/>
        <end position="710"/>
    </location>
</feature>